<gene>
    <name evidence="2" type="ORF">triss_8</name>
</gene>
<dbReference type="InterPro" id="IPR003615">
    <property type="entry name" value="HNH_nuc"/>
</dbReference>
<sequence length="169" mass="19456">MIEILRKYFRYEPDTGLLYRIRQAKTGKRVDLSQPVGTEHSGYLFCSVPEGIRTKPVHVICYALQTGELPEVVDHKDGNGLNNKWYNLRNGTQTQNRYNSKVKSSNTTGVKGLFEYAPKGRKPLWKASIKVDGVNHQKYFPYTDNGRLEAIEWLDEQRHQHGEFANKGN</sequence>
<evidence type="ECO:0000313" key="3">
    <source>
        <dbReference type="Proteomes" id="UP000502618"/>
    </source>
</evidence>
<dbReference type="Proteomes" id="UP000502618">
    <property type="component" value="Segment"/>
</dbReference>
<name>A0A6G8RCD9_9CAUD</name>
<dbReference type="SUPFAM" id="SSF54060">
    <property type="entry name" value="His-Me finger endonucleases"/>
    <property type="match status" value="1"/>
</dbReference>
<organism evidence="2 3">
    <name type="scientific">Salmonella phage triss</name>
    <dbReference type="NCBI Taxonomy" id="2713324"/>
    <lineage>
        <taxon>Viruses</taxon>
        <taxon>Duplodnaviria</taxon>
        <taxon>Heunggongvirae</taxon>
        <taxon>Uroviricota</taxon>
        <taxon>Caudoviricetes</taxon>
        <taxon>Rosemountvirus</taxon>
        <taxon>Rosemountvirus yarpen</taxon>
    </lineage>
</organism>
<evidence type="ECO:0000313" key="2">
    <source>
        <dbReference type="EMBL" id="QIN99028.1"/>
    </source>
</evidence>
<reference evidence="3" key="1">
    <citation type="submission" date="2020-02" db="EMBL/GenBank/DDBJ databases">
        <authorList>
            <person name="Olsen N.S."/>
            <person name="Forero-Junco L."/>
            <person name="Kot W."/>
            <person name="Hansen L.H."/>
        </authorList>
    </citation>
    <scope>NUCLEOTIDE SEQUENCE [LARGE SCALE GENOMIC DNA]</scope>
</reference>
<accession>A0A6G8RCD9</accession>
<proteinExistence type="predicted"/>
<dbReference type="Gene3D" id="3.90.75.20">
    <property type="match status" value="1"/>
</dbReference>
<feature type="domain" description="HNH nuclease" evidence="1">
    <location>
        <begin position="56"/>
        <end position="97"/>
    </location>
</feature>
<dbReference type="Pfam" id="PF13392">
    <property type="entry name" value="HNH_3"/>
    <property type="match status" value="1"/>
</dbReference>
<evidence type="ECO:0000259" key="1">
    <source>
        <dbReference type="Pfam" id="PF13392"/>
    </source>
</evidence>
<dbReference type="EMBL" id="MT074446">
    <property type="protein sequence ID" value="QIN99028.1"/>
    <property type="molecule type" value="Genomic_DNA"/>
</dbReference>
<protein>
    <recommendedName>
        <fullName evidence="1">HNH nuclease domain-containing protein</fullName>
    </recommendedName>
</protein>
<dbReference type="InterPro" id="IPR044925">
    <property type="entry name" value="His-Me_finger_sf"/>
</dbReference>